<dbReference type="InterPro" id="IPR050309">
    <property type="entry name" value="Type-B_Carboxylest/Lipase"/>
</dbReference>
<dbReference type="AlphaFoldDB" id="A0A1R4G7P1"/>
<comment type="similarity">
    <text evidence="1 3">Belongs to the type-B carboxylesterase/lipase family.</text>
</comment>
<gene>
    <name evidence="6" type="ORF">FM101_08465</name>
</gene>
<name>A0A1R4G7P1_9MICC</name>
<accession>A0A1R4G7P1</accession>
<feature type="compositionally biased region" description="Basic residues" evidence="4">
    <location>
        <begin position="1"/>
        <end position="10"/>
    </location>
</feature>
<organism evidence="6 7">
    <name type="scientific">Arthrobacter rhombi</name>
    <dbReference type="NCBI Taxonomy" id="71253"/>
    <lineage>
        <taxon>Bacteria</taxon>
        <taxon>Bacillati</taxon>
        <taxon>Actinomycetota</taxon>
        <taxon>Actinomycetes</taxon>
        <taxon>Micrococcales</taxon>
        <taxon>Micrococcaceae</taxon>
        <taxon>Arthrobacter</taxon>
    </lineage>
</organism>
<evidence type="ECO:0000256" key="4">
    <source>
        <dbReference type="SAM" id="MobiDB-lite"/>
    </source>
</evidence>
<protein>
    <recommendedName>
        <fullName evidence="3">Carboxylic ester hydrolase</fullName>
        <ecNumber evidence="3">3.1.1.-</ecNumber>
    </recommendedName>
</protein>
<dbReference type="InterPro" id="IPR019826">
    <property type="entry name" value="Carboxylesterase_B_AS"/>
</dbReference>
<dbReference type="PROSITE" id="PS00122">
    <property type="entry name" value="CARBOXYLESTERASE_B_1"/>
    <property type="match status" value="1"/>
</dbReference>
<dbReference type="PANTHER" id="PTHR11559">
    <property type="entry name" value="CARBOXYLESTERASE"/>
    <property type="match status" value="1"/>
</dbReference>
<feature type="domain" description="Carboxylesterase type B" evidence="5">
    <location>
        <begin position="65"/>
        <end position="395"/>
    </location>
</feature>
<dbReference type="EC" id="3.1.1.-" evidence="3"/>
<keyword evidence="7" id="KW-1185">Reference proteome</keyword>
<feature type="region of interest" description="Disordered" evidence="4">
    <location>
        <begin position="1"/>
        <end position="27"/>
    </location>
</feature>
<dbReference type="Gene3D" id="3.40.50.1820">
    <property type="entry name" value="alpha/beta hydrolase"/>
    <property type="match status" value="1"/>
</dbReference>
<evidence type="ECO:0000256" key="3">
    <source>
        <dbReference type="RuleBase" id="RU361235"/>
    </source>
</evidence>
<evidence type="ECO:0000259" key="5">
    <source>
        <dbReference type="Pfam" id="PF00135"/>
    </source>
</evidence>
<dbReference type="Pfam" id="PF00135">
    <property type="entry name" value="COesterase"/>
    <property type="match status" value="1"/>
</dbReference>
<dbReference type="Proteomes" id="UP000195913">
    <property type="component" value="Unassembled WGS sequence"/>
</dbReference>
<evidence type="ECO:0000313" key="6">
    <source>
        <dbReference type="EMBL" id="SJM64224.1"/>
    </source>
</evidence>
<dbReference type="EMBL" id="FUHW01000028">
    <property type="protein sequence ID" value="SJM64224.1"/>
    <property type="molecule type" value="Genomic_DNA"/>
</dbReference>
<proteinExistence type="inferred from homology"/>
<dbReference type="InterPro" id="IPR002018">
    <property type="entry name" value="CarbesteraseB"/>
</dbReference>
<keyword evidence="2 3" id="KW-0378">Hydrolase</keyword>
<evidence type="ECO:0000256" key="2">
    <source>
        <dbReference type="ARBA" id="ARBA00022801"/>
    </source>
</evidence>
<evidence type="ECO:0000256" key="1">
    <source>
        <dbReference type="ARBA" id="ARBA00005964"/>
    </source>
</evidence>
<dbReference type="SUPFAM" id="SSF53474">
    <property type="entry name" value="alpha/beta-Hydrolases"/>
    <property type="match status" value="1"/>
</dbReference>
<dbReference type="InterPro" id="IPR029058">
    <property type="entry name" value="AB_hydrolase_fold"/>
</dbReference>
<evidence type="ECO:0000313" key="7">
    <source>
        <dbReference type="Proteomes" id="UP000195913"/>
    </source>
</evidence>
<reference evidence="6 7" key="1">
    <citation type="submission" date="2017-02" db="EMBL/GenBank/DDBJ databases">
        <authorList>
            <person name="Peterson S.W."/>
        </authorList>
    </citation>
    <scope>NUCLEOTIDE SEQUENCE [LARGE SCALE GENOMIC DNA]</scope>
    <source>
        <strain evidence="6 7">B Ar 00.02</strain>
    </source>
</reference>
<dbReference type="GO" id="GO:0016787">
    <property type="term" value="F:hydrolase activity"/>
    <property type="evidence" value="ECO:0007669"/>
    <property type="project" value="UniProtKB-KW"/>
</dbReference>
<sequence length="590" mass="64359">MDLHHHRWKSVKTGLHPPRNTGACGHRFPTRKLLNTMRQPKVTSGHDGDHWFPAPGTPGATGMPDVRVAGGVVRGVREGNVFTWRGIPYAAPPVGPLRFRAPAPPVGWSGIRDGTRFGPMAPQPTRTHRSALGSAEATNEDCLSINVQVPVPALADADSLPVMVFIHGGGYFQGSSRDFSGQGEGFAGTGRAIYVNFNYRLGPLGYLDFSRYSTPERPIDSNLGLRDQVAALEWVQENIAAFGGDPDRVTVFGESAGGNAVTTLLATPSAHGLFLRAIAQSAPADAVYPPALAALWAAEFLQILGDQHDGQGRPGPEADPVPDLLLNGSVSDLLAAAKILQTRIPDAYPGGFCFAPVIDGTYVPEHPIEAVRAGRAARVPLIIGTNEREGSVFHGRWDILPSSPSRITGVFARSPRQARHVMRAAYPGLPNPTSATEFSGDYGFWYPSIRFAELHCRFAPVHVYRFDFAPRLLKMVGLDAAHGVEMFALFDRTDIPMARMITSLGGREAYARAGQRMRGRWLRFAESGTTSSTWPAYDDLNRSTLIIENTDHVENDPHRRRRLAWAEFMARPDEPWSGTRVSEDTARPDR</sequence>